<dbReference type="PhylomeDB" id="K4D0B8"/>
<reference evidence="1" key="1">
    <citation type="journal article" date="2012" name="Nature">
        <title>The tomato genome sequence provides insights into fleshy fruit evolution.</title>
        <authorList>
            <consortium name="Tomato Genome Consortium"/>
        </authorList>
    </citation>
    <scope>NUCLEOTIDE SEQUENCE [LARGE SCALE GENOMIC DNA]</scope>
    <source>
        <strain evidence="1">cv. Heinz 1706</strain>
    </source>
</reference>
<dbReference type="HOGENOM" id="CLU_1725474_0_0_1"/>
<accession>K4D0B8</accession>
<keyword evidence="2" id="KW-1185">Reference proteome</keyword>
<sequence length="152" mass="15209">MKCSMYNTFEYNKKGCPTLKNVTAGTNTGTSNIVVGISAATIENAAISYFTYIDAAIESHSSVSVGLSADCTPSASCTTCAGPKAVSRAGLSAGYTPSAAPSASCIPCVGSSAGPKAVSRVCPSAGPRVGSNACCTPNAGCLHPYVTQKIIN</sequence>
<evidence type="ECO:0000313" key="1">
    <source>
        <dbReference type="EnsemblPlants" id="Solyc10g049610.1.1"/>
    </source>
</evidence>
<dbReference type="Proteomes" id="UP000004994">
    <property type="component" value="Chromosome 10"/>
</dbReference>
<proteinExistence type="predicted"/>
<organism evidence="1">
    <name type="scientific">Solanum lycopersicum</name>
    <name type="common">Tomato</name>
    <name type="synonym">Lycopersicon esculentum</name>
    <dbReference type="NCBI Taxonomy" id="4081"/>
    <lineage>
        <taxon>Eukaryota</taxon>
        <taxon>Viridiplantae</taxon>
        <taxon>Streptophyta</taxon>
        <taxon>Embryophyta</taxon>
        <taxon>Tracheophyta</taxon>
        <taxon>Spermatophyta</taxon>
        <taxon>Magnoliopsida</taxon>
        <taxon>eudicotyledons</taxon>
        <taxon>Gunneridae</taxon>
        <taxon>Pentapetalae</taxon>
        <taxon>asterids</taxon>
        <taxon>lamiids</taxon>
        <taxon>Solanales</taxon>
        <taxon>Solanaceae</taxon>
        <taxon>Solanoideae</taxon>
        <taxon>Solaneae</taxon>
        <taxon>Solanum</taxon>
        <taxon>Solanum subgen. Lycopersicon</taxon>
    </lineage>
</organism>
<dbReference type="InParanoid" id="K4D0B8"/>
<reference evidence="1" key="2">
    <citation type="submission" date="2015-06" db="UniProtKB">
        <authorList>
            <consortium name="EnsemblPlants"/>
        </authorList>
    </citation>
    <scope>IDENTIFICATION</scope>
    <source>
        <strain evidence="1">cv. Heinz 1706</strain>
    </source>
</reference>
<dbReference type="Gramene" id="Solyc10g049610.1.1">
    <property type="protein sequence ID" value="Solyc10g049610.1.1"/>
    <property type="gene ID" value="Solyc10g049610.1"/>
</dbReference>
<dbReference type="PaxDb" id="4081-Solyc10g049610.1.1"/>
<evidence type="ECO:0000313" key="2">
    <source>
        <dbReference type="Proteomes" id="UP000004994"/>
    </source>
</evidence>
<dbReference type="AlphaFoldDB" id="K4D0B8"/>
<protein>
    <submittedName>
        <fullName evidence="1">Uncharacterized protein</fullName>
    </submittedName>
</protein>
<name>K4D0B8_SOLLC</name>
<dbReference type="EnsemblPlants" id="Solyc10g049610.1.1">
    <property type="protein sequence ID" value="Solyc10g049610.1.1"/>
    <property type="gene ID" value="Solyc10g049610.1"/>
</dbReference>